<organism evidence="2 3">
    <name type="scientific">Leptolyngbya subtilissima DQ-A4</name>
    <dbReference type="NCBI Taxonomy" id="2933933"/>
    <lineage>
        <taxon>Bacteria</taxon>
        <taxon>Bacillati</taxon>
        <taxon>Cyanobacteriota</taxon>
        <taxon>Cyanophyceae</taxon>
        <taxon>Leptolyngbyales</taxon>
        <taxon>Leptolyngbyaceae</taxon>
        <taxon>Leptolyngbya group</taxon>
        <taxon>Leptolyngbya</taxon>
    </lineage>
</organism>
<name>A0ABV0JXY4_9CYAN</name>
<evidence type="ECO:0000256" key="1">
    <source>
        <dbReference type="SAM" id="MobiDB-lite"/>
    </source>
</evidence>
<gene>
    <name evidence="2" type="ORF">NC992_00490</name>
</gene>
<keyword evidence="3" id="KW-1185">Reference proteome</keyword>
<protein>
    <submittedName>
        <fullName evidence="2">Uncharacterized protein</fullName>
    </submittedName>
</protein>
<feature type="region of interest" description="Disordered" evidence="1">
    <location>
        <begin position="331"/>
        <end position="464"/>
    </location>
</feature>
<evidence type="ECO:0000313" key="3">
    <source>
        <dbReference type="Proteomes" id="UP001482513"/>
    </source>
</evidence>
<dbReference type="EMBL" id="JAMPKX010000001">
    <property type="protein sequence ID" value="MEP0945338.1"/>
    <property type="molecule type" value="Genomic_DNA"/>
</dbReference>
<dbReference type="RefSeq" id="WP_190697946.1">
    <property type="nucleotide sequence ID" value="NZ_JAMPKX010000001.1"/>
</dbReference>
<dbReference type="Proteomes" id="UP001482513">
    <property type="component" value="Unassembled WGS sequence"/>
</dbReference>
<sequence length="681" mass="72815">MEYWEFLLQKEGDQSWLPLDTSQVEILEGRYRVMAHTSHTNTPVYIQIGQLLADSQGDSGTDRFANRVPPQRRTLRRKGQINENGLMVVMPFTRLGEGTWDIQCASAVAPEASSEANPEADNAAAPSPWRYAVQLQVVAQDSADEGDWFADDGSAGLEAIATSRQPAAAGSTSAAPAPVVDLQTTAAAMDAFQTQLASSATAPLPYGLLLPHAALLGSAGESLGLTATVTGPSDSEPCPPLTLVLRLSDPQTAVTVAMAPVPLAVAMLPSTMTLTVTVPAQLSTRLLLGEVGLFVETEIAALQRFTVTVDVASLFDAIANQAETESGLDVVFPAEDPDEDPASPQPPTPELKTWDIVGRAAPPRQMPILTLPRNSPELPPKIYYPSPHEAAARQPSLPLVGRPRSVSSPPGDRSLDNLSAPATPSPEPVRGLSLPPIASPPQADDPIAVLTGQASPSATPKPRDAVPQLISHEAMGFKDLKLQDRFWNRLNELAVNLQQEAIEQRHEVAAAPVETPVETSFEPPPFVPFAGEVVIYEDEDPTLRDLAAAAVPAPEAEPPETVTPPMPTLELPEGDLTAGEPVVVTLRVPFHPNRLYLKVWITDPQTRTLADEPRQLLNLLPNGQGQLEGNLQLTAPFGCLEAWFEAISVDMVTQQESYKASVSRVIAPAGLPPISLDEFQI</sequence>
<reference evidence="2 3" key="1">
    <citation type="submission" date="2022-04" db="EMBL/GenBank/DDBJ databases">
        <title>Positive selection, recombination, and allopatry shape intraspecific diversity of widespread and dominant cyanobacteria.</title>
        <authorList>
            <person name="Wei J."/>
            <person name="Shu W."/>
            <person name="Hu C."/>
        </authorList>
    </citation>
    <scope>NUCLEOTIDE SEQUENCE [LARGE SCALE GENOMIC DNA]</scope>
    <source>
        <strain evidence="2 3">DQ-A4</strain>
    </source>
</reference>
<comment type="caution">
    <text evidence="2">The sequence shown here is derived from an EMBL/GenBank/DDBJ whole genome shotgun (WGS) entry which is preliminary data.</text>
</comment>
<accession>A0ABV0JXY4</accession>
<proteinExistence type="predicted"/>
<evidence type="ECO:0000313" key="2">
    <source>
        <dbReference type="EMBL" id="MEP0945338.1"/>
    </source>
</evidence>